<dbReference type="EMBL" id="CACRXK020013038">
    <property type="protein sequence ID" value="CAB4024442.1"/>
    <property type="molecule type" value="Genomic_DNA"/>
</dbReference>
<protein>
    <submittedName>
        <fullName evidence="5">Phosphatase 1D-like</fullName>
    </submittedName>
</protein>
<dbReference type="CDD" id="cd00143">
    <property type="entry name" value="PP2Cc"/>
    <property type="match status" value="1"/>
</dbReference>
<dbReference type="SUPFAM" id="SSF81606">
    <property type="entry name" value="PP2C-like"/>
    <property type="match status" value="1"/>
</dbReference>
<dbReference type="SMART" id="SM00332">
    <property type="entry name" value="PP2Cc"/>
    <property type="match status" value="1"/>
</dbReference>
<evidence type="ECO:0000256" key="3">
    <source>
        <dbReference type="ARBA" id="ARBA00022912"/>
    </source>
</evidence>
<dbReference type="PROSITE" id="PS01032">
    <property type="entry name" value="PPM_1"/>
    <property type="match status" value="1"/>
</dbReference>
<comment type="similarity">
    <text evidence="4">Belongs to the PP2C family.</text>
</comment>
<dbReference type="Proteomes" id="UP001152795">
    <property type="component" value="Unassembled WGS sequence"/>
</dbReference>
<name>A0A6S7K9V2_PARCT</name>
<keyword evidence="6" id="KW-1185">Reference proteome</keyword>
<reference evidence="5" key="1">
    <citation type="submission" date="2020-04" db="EMBL/GenBank/DDBJ databases">
        <authorList>
            <person name="Alioto T."/>
            <person name="Alioto T."/>
            <person name="Gomez Garrido J."/>
        </authorList>
    </citation>
    <scope>NUCLEOTIDE SEQUENCE</scope>
    <source>
        <strain evidence="5">A484AB</strain>
    </source>
</reference>
<gene>
    <name evidence="5" type="ORF">PACLA_8A010347</name>
</gene>
<evidence type="ECO:0000313" key="5">
    <source>
        <dbReference type="EMBL" id="CAB4024442.1"/>
    </source>
</evidence>
<comment type="caution">
    <text evidence="5">The sequence shown here is derived from an EMBL/GenBank/DDBJ whole genome shotgun (WGS) entry which is preliminary data.</text>
</comment>
<dbReference type="GO" id="GO:0046872">
    <property type="term" value="F:metal ion binding"/>
    <property type="evidence" value="ECO:0007669"/>
    <property type="project" value="UniProtKB-KW"/>
</dbReference>
<dbReference type="Pfam" id="PF00481">
    <property type="entry name" value="PP2C"/>
    <property type="match status" value="1"/>
</dbReference>
<sequence length="333" mass="37740">MSSSNDTTVHLRVSVEASQGSRKSMEDYTSVTIEPRQDRECFFAVFDGHGGHQAAFFARQNLWKTIQKQKDFYSSDPDEVGKAIKRAFVEIHTAMWKERDSWPKTKYGTPSTAGTTASVVIMRGHHMFVANVGDSRVVLAQDAGEGLKAVPLTGDHKPEDPLEAQRIKSLGGQIGRSNGVFRVAWNRVSQIGRHRGPVLRSTKMESVPFLAIARSLGDLWSFNPLVGDFLVSPIPDVHYRLIDPRREKFVVLASDGLWNAMKNKEVVHFIDNIEKNVFDMDWKDDVTHRWVLRIHSIVKGFVKFIKKADDKEEKPLLTNQVSIFLSYHQIKLP</sequence>
<dbReference type="PANTHER" id="PTHR47992">
    <property type="entry name" value="PROTEIN PHOSPHATASE"/>
    <property type="match status" value="1"/>
</dbReference>
<evidence type="ECO:0000256" key="1">
    <source>
        <dbReference type="ARBA" id="ARBA00022723"/>
    </source>
</evidence>
<dbReference type="AlphaFoldDB" id="A0A6S7K9V2"/>
<dbReference type="InterPro" id="IPR036457">
    <property type="entry name" value="PPM-type-like_dom_sf"/>
</dbReference>
<keyword evidence="1" id="KW-0479">Metal-binding</keyword>
<dbReference type="PROSITE" id="PS51746">
    <property type="entry name" value="PPM_2"/>
    <property type="match status" value="1"/>
</dbReference>
<dbReference type="InterPro" id="IPR000222">
    <property type="entry name" value="PP2C_BS"/>
</dbReference>
<keyword evidence="2 4" id="KW-0378">Hydrolase</keyword>
<evidence type="ECO:0000256" key="4">
    <source>
        <dbReference type="RuleBase" id="RU003465"/>
    </source>
</evidence>
<dbReference type="GO" id="GO:0004722">
    <property type="term" value="F:protein serine/threonine phosphatase activity"/>
    <property type="evidence" value="ECO:0007669"/>
    <property type="project" value="InterPro"/>
</dbReference>
<dbReference type="Gene3D" id="3.60.40.10">
    <property type="entry name" value="PPM-type phosphatase domain"/>
    <property type="match status" value="1"/>
</dbReference>
<proteinExistence type="inferred from homology"/>
<keyword evidence="3 4" id="KW-0904">Protein phosphatase</keyword>
<evidence type="ECO:0000313" key="6">
    <source>
        <dbReference type="Proteomes" id="UP001152795"/>
    </source>
</evidence>
<dbReference type="InterPro" id="IPR015655">
    <property type="entry name" value="PP2C"/>
</dbReference>
<evidence type="ECO:0000256" key="2">
    <source>
        <dbReference type="ARBA" id="ARBA00022801"/>
    </source>
</evidence>
<dbReference type="InterPro" id="IPR001932">
    <property type="entry name" value="PPM-type_phosphatase-like_dom"/>
</dbReference>
<accession>A0A6S7K9V2</accession>
<organism evidence="5 6">
    <name type="scientific">Paramuricea clavata</name>
    <name type="common">Red gorgonian</name>
    <name type="synonym">Violescent sea-whip</name>
    <dbReference type="NCBI Taxonomy" id="317549"/>
    <lineage>
        <taxon>Eukaryota</taxon>
        <taxon>Metazoa</taxon>
        <taxon>Cnidaria</taxon>
        <taxon>Anthozoa</taxon>
        <taxon>Octocorallia</taxon>
        <taxon>Malacalcyonacea</taxon>
        <taxon>Plexauridae</taxon>
        <taxon>Paramuricea</taxon>
    </lineage>
</organism>
<dbReference type="OrthoDB" id="10025511at2759"/>